<protein>
    <submittedName>
        <fullName evidence="12">Cmp-n-acetylneuraminate-beta-galactosamide-alpha--sialyltransferase 1</fullName>
    </submittedName>
</protein>
<keyword evidence="4 12" id="KW-0808">Transferase</keyword>
<evidence type="ECO:0000256" key="8">
    <source>
        <dbReference type="ARBA" id="ARBA00023034"/>
    </source>
</evidence>
<feature type="compositionally biased region" description="Acidic residues" evidence="11">
    <location>
        <begin position="215"/>
        <end position="231"/>
    </location>
</feature>
<dbReference type="Gene3D" id="3.90.1480.20">
    <property type="entry name" value="Glycosyl transferase family 29"/>
    <property type="match status" value="1"/>
</dbReference>
<evidence type="ECO:0000256" key="7">
    <source>
        <dbReference type="ARBA" id="ARBA00022989"/>
    </source>
</evidence>
<dbReference type="InterPro" id="IPR050943">
    <property type="entry name" value="Glycosyltr_29_Sialyltrsf"/>
</dbReference>
<evidence type="ECO:0000256" key="2">
    <source>
        <dbReference type="ARBA" id="ARBA00006003"/>
    </source>
</evidence>
<keyword evidence="6" id="KW-0735">Signal-anchor</keyword>
<dbReference type="InterPro" id="IPR038578">
    <property type="entry name" value="GT29-like_sf"/>
</dbReference>
<organism evidence="12">
    <name type="scientific">Tetraselmis sp. GSL018</name>
    <dbReference type="NCBI Taxonomy" id="582737"/>
    <lineage>
        <taxon>Eukaryota</taxon>
        <taxon>Viridiplantae</taxon>
        <taxon>Chlorophyta</taxon>
        <taxon>core chlorophytes</taxon>
        <taxon>Chlorodendrophyceae</taxon>
        <taxon>Chlorodendrales</taxon>
        <taxon>Chlorodendraceae</taxon>
        <taxon>Tetraselmis</taxon>
    </lineage>
</organism>
<evidence type="ECO:0000256" key="3">
    <source>
        <dbReference type="ARBA" id="ARBA00022676"/>
    </source>
</evidence>
<keyword evidence="10" id="KW-0325">Glycoprotein</keyword>
<keyword evidence="5" id="KW-0812">Transmembrane</keyword>
<keyword evidence="9" id="KW-0472">Membrane</keyword>
<keyword evidence="3 12" id="KW-0328">Glycosyltransferase</keyword>
<feature type="region of interest" description="Disordered" evidence="11">
    <location>
        <begin position="94"/>
        <end position="178"/>
    </location>
</feature>
<sequence length="648" mass="72351">MQNHPASVSGGAGFRPSRHQQSAEEECQQNRDLTSKRSGKLHRFSADKTGEQRFSAFVKCCLIFVLCTYVLLPSGNLQLGPRKLRKVKAQHKAAVVRVSSQRKRSALETPSPSASNPGLDRGGGDAAEASAQGVPNGSAGVSAAQAQEGKEAEEAEGSDPGGKPPRADEKNPRGGMPELDLSVLSELSDTVDQPENALIQKLSAAKQRATVPAADDGEDEEDADGDSELDNTDLPVGTMRGEWRWTGSVWRRRRDEGDPEREEISWWERHSVQERLSFDKYINCRRSKGTRHRPTLEGLPKRMKWAVNDYIVHQGNYVVLKKGPDQNRTQRLRNPRLLPPDGESVLSARPGQWGNCAVVGNSGLLRLMELNRAIDSHDTIVRINQAPTYGYSRRVGRKVTHRVLNRLWTRTYRNTGGVKKGTTLPIEKDLTFMVSRATSQEYELLVEFLRDMRPDVAVWYLTSRVSTGAGPLLMGYRERLCHEGYGPFKGLNVPSSGFVAIYMLLPLCDRVTVYGFGVEGMGTKKLDSPDAYGYHYYKGVGMRHVGDDVHCFDCEEKVLQQMGAEGWLDFCTYLPNNDTNSWACGCRHGDQELCRPPSRPSWLRESDDCDPGYDDCEDLKLERLKAAAERERRMASQLGRVSRRSLKP</sequence>
<reference evidence="12" key="1">
    <citation type="submission" date="2014-05" db="EMBL/GenBank/DDBJ databases">
        <title>The transcriptome of the halophilic microalga Tetraselmis sp. GSL018 isolated from the Great Salt Lake, Utah.</title>
        <authorList>
            <person name="Jinkerson R.E."/>
            <person name="D'Adamo S."/>
            <person name="Posewitz M.C."/>
        </authorList>
    </citation>
    <scope>NUCLEOTIDE SEQUENCE</scope>
    <source>
        <strain evidence="12">GSL018</strain>
    </source>
</reference>
<evidence type="ECO:0000256" key="10">
    <source>
        <dbReference type="ARBA" id="ARBA00023180"/>
    </source>
</evidence>
<name>A0A061RV69_9CHLO</name>
<dbReference type="GO" id="GO:0008373">
    <property type="term" value="F:sialyltransferase activity"/>
    <property type="evidence" value="ECO:0007669"/>
    <property type="project" value="InterPro"/>
</dbReference>
<feature type="region of interest" description="Disordered" evidence="11">
    <location>
        <begin position="1"/>
        <end position="39"/>
    </location>
</feature>
<dbReference type="InterPro" id="IPR001675">
    <property type="entry name" value="Glyco_trans_29"/>
</dbReference>
<comment type="subcellular location">
    <subcellularLocation>
        <location evidence="1">Golgi apparatus membrane</location>
        <topology evidence="1">Single-pass type II membrane protein</topology>
    </subcellularLocation>
</comment>
<evidence type="ECO:0000313" key="12">
    <source>
        <dbReference type="EMBL" id="JAC76762.1"/>
    </source>
</evidence>
<dbReference type="Pfam" id="PF00777">
    <property type="entry name" value="Glyco_transf_29"/>
    <property type="match status" value="1"/>
</dbReference>
<evidence type="ECO:0000256" key="4">
    <source>
        <dbReference type="ARBA" id="ARBA00022679"/>
    </source>
</evidence>
<gene>
    <name evidence="12" type="ORF">TSPGSL018_19326</name>
</gene>
<evidence type="ECO:0000256" key="11">
    <source>
        <dbReference type="SAM" id="MobiDB-lite"/>
    </source>
</evidence>
<keyword evidence="8" id="KW-0333">Golgi apparatus</keyword>
<dbReference type="AlphaFoldDB" id="A0A061RV69"/>
<feature type="region of interest" description="Disordered" evidence="11">
    <location>
        <begin position="203"/>
        <end position="238"/>
    </location>
</feature>
<keyword evidence="7" id="KW-1133">Transmembrane helix</keyword>
<evidence type="ECO:0000256" key="6">
    <source>
        <dbReference type="ARBA" id="ARBA00022968"/>
    </source>
</evidence>
<accession>A0A061RV69</accession>
<evidence type="ECO:0000256" key="9">
    <source>
        <dbReference type="ARBA" id="ARBA00023136"/>
    </source>
</evidence>
<dbReference type="CDD" id="cd19952">
    <property type="entry name" value="GT29"/>
    <property type="match status" value="1"/>
</dbReference>
<dbReference type="EMBL" id="GBEZ01008798">
    <property type="protein sequence ID" value="JAC76762.1"/>
    <property type="molecule type" value="Transcribed_RNA"/>
</dbReference>
<evidence type="ECO:0000256" key="5">
    <source>
        <dbReference type="ARBA" id="ARBA00022692"/>
    </source>
</evidence>
<dbReference type="PANTHER" id="PTHR11987">
    <property type="entry name" value="ALPHA-2,8-SIALYLTRANSFERASE"/>
    <property type="match status" value="1"/>
</dbReference>
<dbReference type="PANTHER" id="PTHR11987:SF36">
    <property type="entry name" value="SIA-ALPHA-2,3-GAL-BETA-1,4-GLCNAC-R:ALPHA 2,8-SIALYLTRANSFERASE"/>
    <property type="match status" value="1"/>
</dbReference>
<proteinExistence type="inferred from homology"/>
<comment type="similarity">
    <text evidence="2">Belongs to the glycosyltransferase 29 family.</text>
</comment>
<evidence type="ECO:0000256" key="1">
    <source>
        <dbReference type="ARBA" id="ARBA00004323"/>
    </source>
</evidence>
<dbReference type="GO" id="GO:0000139">
    <property type="term" value="C:Golgi membrane"/>
    <property type="evidence" value="ECO:0007669"/>
    <property type="project" value="UniProtKB-SubCell"/>
</dbReference>